<dbReference type="OrthoDB" id="440325at2759"/>
<organism evidence="2 3">
    <name type="scientific">Caligus rogercresseyi</name>
    <name type="common">Sea louse</name>
    <dbReference type="NCBI Taxonomy" id="217165"/>
    <lineage>
        <taxon>Eukaryota</taxon>
        <taxon>Metazoa</taxon>
        <taxon>Ecdysozoa</taxon>
        <taxon>Arthropoda</taxon>
        <taxon>Crustacea</taxon>
        <taxon>Multicrustacea</taxon>
        <taxon>Hexanauplia</taxon>
        <taxon>Copepoda</taxon>
        <taxon>Siphonostomatoida</taxon>
        <taxon>Caligidae</taxon>
        <taxon>Caligus</taxon>
    </lineage>
</organism>
<keyword evidence="1" id="KW-0560">Oxidoreductase</keyword>
<evidence type="ECO:0000313" key="3">
    <source>
        <dbReference type="Proteomes" id="UP000595437"/>
    </source>
</evidence>
<dbReference type="InterPro" id="IPR016161">
    <property type="entry name" value="Ald_DH/histidinol_DH"/>
</dbReference>
<dbReference type="AlphaFoldDB" id="A0A7T8GL05"/>
<evidence type="ECO:0000256" key="1">
    <source>
        <dbReference type="ARBA" id="ARBA00023002"/>
    </source>
</evidence>
<dbReference type="Gene3D" id="3.40.605.10">
    <property type="entry name" value="Aldehyde Dehydrogenase, Chain A, domain 1"/>
    <property type="match status" value="1"/>
</dbReference>
<dbReference type="PANTHER" id="PTHR43570:SF16">
    <property type="entry name" value="ALDEHYDE DEHYDROGENASE TYPE III, ISOFORM Q"/>
    <property type="match status" value="1"/>
</dbReference>
<dbReference type="GO" id="GO:0006081">
    <property type="term" value="P:aldehyde metabolic process"/>
    <property type="evidence" value="ECO:0007669"/>
    <property type="project" value="InterPro"/>
</dbReference>
<protein>
    <submittedName>
        <fullName evidence="2">Aldehyde dehydrogenase</fullName>
    </submittedName>
</protein>
<sequence>MSVRKCSLADAPVLRATIICFGTPHMLNAEPANNLRLSFMLSCHARFSTHYQFVYLVLNYLSFSTTTSFIMANIHNTDYEGLVKDLRSEFDSRKTRSLSWRKDQLRGLIRMFDEQEELFVRALKEDLGKPRQEAILMEIQ</sequence>
<reference evidence="3" key="1">
    <citation type="submission" date="2021-01" db="EMBL/GenBank/DDBJ databases">
        <title>Caligus Genome Assembly.</title>
        <authorList>
            <person name="Gallardo-Escarate C."/>
        </authorList>
    </citation>
    <scope>NUCLEOTIDE SEQUENCE [LARGE SCALE GENOMIC DNA]</scope>
</reference>
<feature type="non-terminal residue" evidence="2">
    <location>
        <position position="1"/>
    </location>
</feature>
<dbReference type="PANTHER" id="PTHR43570">
    <property type="entry name" value="ALDEHYDE DEHYDROGENASE"/>
    <property type="match status" value="1"/>
</dbReference>
<dbReference type="InterPro" id="IPR016162">
    <property type="entry name" value="Ald_DH_N"/>
</dbReference>
<evidence type="ECO:0000313" key="2">
    <source>
        <dbReference type="EMBL" id="QQP31540.1"/>
    </source>
</evidence>
<name>A0A7T8GL05_CALRO</name>
<dbReference type="GO" id="GO:0005737">
    <property type="term" value="C:cytoplasm"/>
    <property type="evidence" value="ECO:0007669"/>
    <property type="project" value="TreeGrafter"/>
</dbReference>
<keyword evidence="3" id="KW-1185">Reference proteome</keyword>
<dbReference type="SUPFAM" id="SSF53720">
    <property type="entry name" value="ALDH-like"/>
    <property type="match status" value="1"/>
</dbReference>
<dbReference type="EMBL" id="CP045910">
    <property type="protein sequence ID" value="QQP31540.1"/>
    <property type="molecule type" value="Genomic_DNA"/>
</dbReference>
<dbReference type="Proteomes" id="UP000595437">
    <property type="component" value="Chromosome 21"/>
</dbReference>
<accession>A0A7T8GL05</accession>
<dbReference type="InterPro" id="IPR012394">
    <property type="entry name" value="Aldehyde_DH_NAD(P)"/>
</dbReference>
<gene>
    <name evidence="2" type="ORF">FKW44_025166</name>
</gene>
<dbReference type="GO" id="GO:0004029">
    <property type="term" value="F:aldehyde dehydrogenase (NAD+) activity"/>
    <property type="evidence" value="ECO:0007669"/>
    <property type="project" value="TreeGrafter"/>
</dbReference>
<proteinExistence type="predicted"/>